<gene>
    <name evidence="2" type="ORF">DFR35_2035</name>
</gene>
<dbReference type="RefSeq" id="WP_121242161.1">
    <property type="nucleotide sequence ID" value="NZ_BHVV01000008.1"/>
</dbReference>
<proteinExistence type="predicted"/>
<dbReference type="EMBL" id="RCCI01000005">
    <property type="protein sequence ID" value="RLJ65371.1"/>
    <property type="molecule type" value="Genomic_DNA"/>
</dbReference>
<feature type="region of interest" description="Disordered" evidence="1">
    <location>
        <begin position="182"/>
        <end position="204"/>
    </location>
</feature>
<reference evidence="2 3" key="1">
    <citation type="submission" date="2018-10" db="EMBL/GenBank/DDBJ databases">
        <title>Genomic Encyclopedia of Type Strains, Phase IV (KMG-IV): sequencing the most valuable type-strain genomes for metagenomic binning, comparative biology and taxonomic classification.</title>
        <authorList>
            <person name="Goeker M."/>
        </authorList>
    </citation>
    <scope>NUCLEOTIDE SEQUENCE [LARGE SCALE GENOMIC DNA]</scope>
    <source>
        <strain evidence="2 3">DSM 26916</strain>
    </source>
</reference>
<dbReference type="OrthoDB" id="8556654at2"/>
<protein>
    <submittedName>
        <fullName evidence="2">Uncharacterized protein</fullName>
    </submittedName>
</protein>
<evidence type="ECO:0000313" key="2">
    <source>
        <dbReference type="EMBL" id="RLJ65371.1"/>
    </source>
</evidence>
<dbReference type="Proteomes" id="UP000268908">
    <property type="component" value="Unassembled WGS sequence"/>
</dbReference>
<dbReference type="AlphaFoldDB" id="A0A497XEF8"/>
<keyword evidence="3" id="KW-1185">Reference proteome</keyword>
<organism evidence="2 3">
    <name type="scientific">Sulfurisoma sediminicola</name>
    <dbReference type="NCBI Taxonomy" id="1381557"/>
    <lineage>
        <taxon>Bacteria</taxon>
        <taxon>Pseudomonadati</taxon>
        <taxon>Pseudomonadota</taxon>
        <taxon>Betaproteobacteria</taxon>
        <taxon>Nitrosomonadales</taxon>
        <taxon>Sterolibacteriaceae</taxon>
        <taxon>Sulfurisoma</taxon>
    </lineage>
</organism>
<accession>A0A497XEF8</accession>
<evidence type="ECO:0000313" key="3">
    <source>
        <dbReference type="Proteomes" id="UP000268908"/>
    </source>
</evidence>
<name>A0A497XEF8_9PROT</name>
<comment type="caution">
    <text evidence="2">The sequence shown here is derived from an EMBL/GenBank/DDBJ whole genome shotgun (WGS) entry which is preliminary data.</text>
</comment>
<sequence>MPVRRYALRRLNPYRGVTRVIELAEARAVSTDGANWELQVLTERPVGWGSLNLGRVETLYYRYGVWSAEEGVARYPMHPALERQRLHRAAERLVEALGAAPADEAEERGDRFECWLLDAAEQRPLALIAAVATAEAIPAHVSSRWCAAPGDAESLAGLGHERAEALERAVARRSGTHAWFQRMDDGSGRKVPPPASNQSGFASEGNADCRRRVVGAGATVTLGAKAFPELLLDEAWPDAETAAAVAAYVEWLAPRLLMLPLAQATRVRLERAAAAQADAVAHFFRLYPAVADTRLMNALRVQARLNQSAA</sequence>
<evidence type="ECO:0000256" key="1">
    <source>
        <dbReference type="SAM" id="MobiDB-lite"/>
    </source>
</evidence>